<dbReference type="Pfam" id="PF02225">
    <property type="entry name" value="PA"/>
    <property type="match status" value="1"/>
</dbReference>
<feature type="compositionally biased region" description="Basic residues" evidence="5">
    <location>
        <begin position="338"/>
        <end position="347"/>
    </location>
</feature>
<evidence type="ECO:0000313" key="9">
    <source>
        <dbReference type="Proteomes" id="UP000708208"/>
    </source>
</evidence>
<dbReference type="PROSITE" id="PS50089">
    <property type="entry name" value="ZF_RING_2"/>
    <property type="match status" value="1"/>
</dbReference>
<evidence type="ECO:0000256" key="4">
    <source>
        <dbReference type="PROSITE-ProRule" id="PRU00175"/>
    </source>
</evidence>
<feature type="region of interest" description="Disordered" evidence="5">
    <location>
        <begin position="296"/>
        <end position="378"/>
    </location>
</feature>
<dbReference type="AlphaFoldDB" id="A0A8J2NRP5"/>
<gene>
    <name evidence="8" type="ORF">AFUS01_LOCUS12426</name>
</gene>
<dbReference type="FunFam" id="3.30.40.10:FF:000429">
    <property type="entry name" value="E3 ubiquitin-protein ligase RNF13"/>
    <property type="match status" value="1"/>
</dbReference>
<evidence type="ECO:0000259" key="7">
    <source>
        <dbReference type="PROSITE" id="PS50089"/>
    </source>
</evidence>
<dbReference type="GO" id="GO:0008270">
    <property type="term" value="F:zinc ion binding"/>
    <property type="evidence" value="ECO:0007669"/>
    <property type="project" value="UniProtKB-KW"/>
</dbReference>
<dbReference type="InterPro" id="IPR001841">
    <property type="entry name" value="Znf_RING"/>
</dbReference>
<keyword evidence="6" id="KW-1133">Transmembrane helix</keyword>
<feature type="region of interest" description="Disordered" evidence="5">
    <location>
        <begin position="437"/>
        <end position="472"/>
    </location>
</feature>
<dbReference type="InterPro" id="IPR051834">
    <property type="entry name" value="RING_finger_E3_ligase"/>
</dbReference>
<evidence type="ECO:0000256" key="5">
    <source>
        <dbReference type="SAM" id="MobiDB-lite"/>
    </source>
</evidence>
<evidence type="ECO:0000313" key="8">
    <source>
        <dbReference type="EMBL" id="CAG7723332.1"/>
    </source>
</evidence>
<dbReference type="Proteomes" id="UP000708208">
    <property type="component" value="Unassembled WGS sequence"/>
</dbReference>
<dbReference type="PANTHER" id="PTHR45931:SF20">
    <property type="entry name" value="RING-TYPE E3 UBIQUITIN TRANSFERASE"/>
    <property type="match status" value="1"/>
</dbReference>
<dbReference type="PANTHER" id="PTHR45931">
    <property type="entry name" value="SI:CH211-59O9.10"/>
    <property type="match status" value="1"/>
</dbReference>
<feature type="compositionally biased region" description="Low complexity" evidence="5">
    <location>
        <begin position="366"/>
        <end position="378"/>
    </location>
</feature>
<dbReference type="EMBL" id="CAJVCH010097996">
    <property type="protein sequence ID" value="CAG7723332.1"/>
    <property type="molecule type" value="Genomic_DNA"/>
</dbReference>
<protein>
    <recommendedName>
        <fullName evidence="7">RING-type domain-containing protein</fullName>
    </recommendedName>
</protein>
<dbReference type="GO" id="GO:0006511">
    <property type="term" value="P:ubiquitin-dependent protein catabolic process"/>
    <property type="evidence" value="ECO:0007669"/>
    <property type="project" value="TreeGrafter"/>
</dbReference>
<feature type="compositionally biased region" description="Polar residues" evidence="5">
    <location>
        <begin position="313"/>
        <end position="333"/>
    </location>
</feature>
<evidence type="ECO:0000256" key="3">
    <source>
        <dbReference type="ARBA" id="ARBA00022833"/>
    </source>
</evidence>
<keyword evidence="1" id="KW-0479">Metal-binding</keyword>
<dbReference type="OrthoDB" id="8062037at2759"/>
<evidence type="ECO:0000256" key="2">
    <source>
        <dbReference type="ARBA" id="ARBA00022771"/>
    </source>
</evidence>
<dbReference type="InterPro" id="IPR003137">
    <property type="entry name" value="PA_domain"/>
</dbReference>
<keyword evidence="6" id="KW-0472">Membrane</keyword>
<reference evidence="8" key="1">
    <citation type="submission" date="2021-06" db="EMBL/GenBank/DDBJ databases">
        <authorList>
            <person name="Hodson N. C."/>
            <person name="Mongue J. A."/>
            <person name="Jaron S. K."/>
        </authorList>
    </citation>
    <scope>NUCLEOTIDE SEQUENCE</scope>
</reference>
<proteinExistence type="predicted"/>
<keyword evidence="2 4" id="KW-0863">Zinc-finger</keyword>
<dbReference type="Pfam" id="PF13639">
    <property type="entry name" value="zf-RING_2"/>
    <property type="match status" value="1"/>
</dbReference>
<dbReference type="GO" id="GO:0061630">
    <property type="term" value="F:ubiquitin protein ligase activity"/>
    <property type="evidence" value="ECO:0007669"/>
    <property type="project" value="TreeGrafter"/>
</dbReference>
<feature type="transmembrane region" description="Helical" evidence="6">
    <location>
        <begin position="180"/>
        <end position="204"/>
    </location>
</feature>
<name>A0A8J2NRP5_9HEXA</name>
<sequence>MPSMLFKCYFVDSNYSRRAFHVLAINAPSVLATIYVISEATNDTVAVMKDQPAKFIPDPESFTDFQGYVVYADPPTACSSVKPPPVIPSSAPVRWILLARRYECDFQTKIENAQNASYFGIIVHNVGLNSTEAMWVKDSTGLNIFAIFIGEYDGKLLRENFTWDKGFSVRIQDDFSFNGYLLPFAIVVVLCFVVMLLFMVRLLWQQVIRWVRERRRNRKRRLPASALKKLPTQKWTKGDPYETCAICIEDFVLHDKIRVLPCSHGFHTDCIDPWLTKGRRVCPICKRKVVLAEERFSESDSDSDSETAPLLGASTSQTQPPNSMGSTFVQQRENPFRRAQRRMRTRPQQRSVVIPDSESSSDDDYASSSDPSNVSSGSHKSIVAEVHLSQNHASGPHPCQVNIDGALILTDQLASSVASSAIAADLEGSTITQGDGGGASVLIQSQLPSSSSNGVSQPTDNETHNINDNSGPMVVKVNPSDSQELPAVTPDFSTSFSADMSTTDNPTINSSFNNAIM</sequence>
<keyword evidence="9" id="KW-1185">Reference proteome</keyword>
<evidence type="ECO:0000256" key="1">
    <source>
        <dbReference type="ARBA" id="ARBA00022723"/>
    </source>
</evidence>
<evidence type="ECO:0000256" key="6">
    <source>
        <dbReference type="SAM" id="Phobius"/>
    </source>
</evidence>
<feature type="domain" description="RING-type" evidence="7">
    <location>
        <begin position="244"/>
        <end position="286"/>
    </location>
</feature>
<dbReference type="SMART" id="SM00184">
    <property type="entry name" value="RING"/>
    <property type="match status" value="1"/>
</dbReference>
<organism evidence="8 9">
    <name type="scientific">Allacma fusca</name>
    <dbReference type="NCBI Taxonomy" id="39272"/>
    <lineage>
        <taxon>Eukaryota</taxon>
        <taxon>Metazoa</taxon>
        <taxon>Ecdysozoa</taxon>
        <taxon>Arthropoda</taxon>
        <taxon>Hexapoda</taxon>
        <taxon>Collembola</taxon>
        <taxon>Symphypleona</taxon>
        <taxon>Sminthuridae</taxon>
        <taxon>Allacma</taxon>
    </lineage>
</organism>
<keyword evidence="6" id="KW-0812">Transmembrane</keyword>
<comment type="caution">
    <text evidence="8">The sequence shown here is derived from an EMBL/GenBank/DDBJ whole genome shotgun (WGS) entry which is preliminary data.</text>
</comment>
<dbReference type="GO" id="GO:0005634">
    <property type="term" value="C:nucleus"/>
    <property type="evidence" value="ECO:0007669"/>
    <property type="project" value="TreeGrafter"/>
</dbReference>
<accession>A0A8J2NRP5</accession>
<keyword evidence="3" id="KW-0862">Zinc</keyword>
<feature type="compositionally biased region" description="Polar residues" evidence="5">
    <location>
        <begin position="442"/>
        <end position="470"/>
    </location>
</feature>